<keyword evidence="3" id="KW-1185">Reference proteome</keyword>
<evidence type="ECO:0000259" key="1">
    <source>
        <dbReference type="PROSITE" id="PS51707"/>
    </source>
</evidence>
<dbReference type="Proteomes" id="UP000599074">
    <property type="component" value="Unassembled WGS sequence"/>
</dbReference>
<dbReference type="PANTHER" id="PTHR21028:SF2">
    <property type="entry name" value="CYTH DOMAIN-CONTAINING PROTEIN"/>
    <property type="match status" value="1"/>
</dbReference>
<organism evidence="2 3">
    <name type="scientific">Planosporangium mesophilum</name>
    <dbReference type="NCBI Taxonomy" id="689768"/>
    <lineage>
        <taxon>Bacteria</taxon>
        <taxon>Bacillati</taxon>
        <taxon>Actinomycetota</taxon>
        <taxon>Actinomycetes</taxon>
        <taxon>Micromonosporales</taxon>
        <taxon>Micromonosporaceae</taxon>
        <taxon>Planosporangium</taxon>
    </lineage>
</organism>
<dbReference type="Pfam" id="PF01928">
    <property type="entry name" value="CYTH"/>
    <property type="match status" value="1"/>
</dbReference>
<dbReference type="InterPro" id="IPR033469">
    <property type="entry name" value="CYTH-like_dom_sf"/>
</dbReference>
<name>A0A8J3TEJ2_9ACTN</name>
<evidence type="ECO:0000313" key="2">
    <source>
        <dbReference type="EMBL" id="GII23339.1"/>
    </source>
</evidence>
<reference evidence="2" key="1">
    <citation type="submission" date="2021-01" db="EMBL/GenBank/DDBJ databases">
        <title>Whole genome shotgun sequence of Planosporangium mesophilum NBRC 109066.</title>
        <authorList>
            <person name="Komaki H."/>
            <person name="Tamura T."/>
        </authorList>
    </citation>
    <scope>NUCLEOTIDE SEQUENCE</scope>
    <source>
        <strain evidence="2">NBRC 109066</strain>
    </source>
</reference>
<protein>
    <recommendedName>
        <fullName evidence="1">CYTH domain-containing protein</fullName>
    </recommendedName>
</protein>
<comment type="caution">
    <text evidence="2">The sequence shown here is derived from an EMBL/GenBank/DDBJ whole genome shotgun (WGS) entry which is preliminary data.</text>
</comment>
<dbReference type="EMBL" id="BOON01000028">
    <property type="protein sequence ID" value="GII23339.1"/>
    <property type="molecule type" value="Genomic_DNA"/>
</dbReference>
<dbReference type="Gene3D" id="2.40.320.10">
    <property type="entry name" value="Hypothetical Protein Pfu-838710-001"/>
    <property type="match status" value="1"/>
</dbReference>
<sequence length="191" mass="21244">MRTDEASAIHEIEVKYHVSDGQALMTALEQRGITLSPPVRQDDQAYAPASWRYGMSKIGVPFARLRTEDGRHLFTLKRPVDNELACLEHETFVADREQMHSALLAMGFAPTVRIAKIRRTACWGEVSLCLDAVDGIGAFVELERLIGAEESGEEVQHRLDLLVRSLGVRMERTTETYDSLVRAAMLAASGC</sequence>
<dbReference type="InterPro" id="IPR008173">
    <property type="entry name" value="Adenylyl_cyclase_CyaB"/>
</dbReference>
<dbReference type="SUPFAM" id="SSF55154">
    <property type="entry name" value="CYTH-like phosphatases"/>
    <property type="match status" value="1"/>
</dbReference>
<dbReference type="InterPro" id="IPR023577">
    <property type="entry name" value="CYTH_domain"/>
</dbReference>
<proteinExistence type="predicted"/>
<accession>A0A8J3TEJ2</accession>
<evidence type="ECO:0000313" key="3">
    <source>
        <dbReference type="Proteomes" id="UP000599074"/>
    </source>
</evidence>
<dbReference type="AlphaFoldDB" id="A0A8J3TEJ2"/>
<dbReference type="PANTHER" id="PTHR21028">
    <property type="entry name" value="SI:CH211-156B7.4"/>
    <property type="match status" value="1"/>
</dbReference>
<feature type="domain" description="CYTH" evidence="1">
    <location>
        <begin position="9"/>
        <end position="183"/>
    </location>
</feature>
<gene>
    <name evidence="2" type="ORF">Pme01_29360</name>
</gene>
<dbReference type="CDD" id="cd07890">
    <property type="entry name" value="CYTH-like_AC_IV-like"/>
    <property type="match status" value="1"/>
</dbReference>
<dbReference type="PROSITE" id="PS51707">
    <property type="entry name" value="CYTH"/>
    <property type="match status" value="1"/>
</dbReference>
<dbReference type="RefSeq" id="WP_239088232.1">
    <property type="nucleotide sequence ID" value="NZ_BOON01000028.1"/>
</dbReference>